<evidence type="ECO:0000259" key="2">
    <source>
        <dbReference type="Pfam" id="PF08240"/>
    </source>
</evidence>
<dbReference type="SUPFAM" id="SSF50129">
    <property type="entry name" value="GroES-like"/>
    <property type="match status" value="1"/>
</dbReference>
<proteinExistence type="predicted"/>
<feature type="region of interest" description="Disordered" evidence="1">
    <location>
        <begin position="477"/>
        <end position="521"/>
    </location>
</feature>
<dbReference type="Pfam" id="PF08240">
    <property type="entry name" value="ADH_N"/>
    <property type="match status" value="1"/>
</dbReference>
<dbReference type="Gene3D" id="3.40.50.720">
    <property type="entry name" value="NAD(P)-binding Rossmann-like Domain"/>
    <property type="match status" value="2"/>
</dbReference>
<dbReference type="Proteomes" id="UP000289323">
    <property type="component" value="Unassembled WGS sequence"/>
</dbReference>
<dbReference type="EMBL" id="OUUZ01000013">
    <property type="protein sequence ID" value="SPQ24296.1"/>
    <property type="molecule type" value="Genomic_DNA"/>
</dbReference>
<feature type="compositionally biased region" description="Basic and acidic residues" evidence="1">
    <location>
        <begin position="477"/>
        <end position="488"/>
    </location>
</feature>
<dbReference type="InterPro" id="IPR013154">
    <property type="entry name" value="ADH-like_N"/>
</dbReference>
<gene>
    <name evidence="3" type="ORF">TT172_LOCUS6715</name>
</gene>
<sequence length="617" mass="64429">MYKQKPLEYSAIQEGPTESALPRVNLNRSGVNAVGWTMECSIFGVVSYPDSSHTGVPTPLPWFTALSVVGVVAAPAAELDEADREALEMDGTRSSYTDPGDKVELPEDHTAAAEEDAWLWPVTMAAASEHTAQADSPTTVLLLHGARQPYELTDSHPVPELHHDGELLVRTQVIGLNPIDWKAPDFNFGIPELPYIAGRELAGEVVRKPSRSSRLQVGDRVLVISTDYRDLRKAAYQQYVVAPDYNTVRLPPTLSFEAGATLGVAFVAAALALGVCMGVDFSGVLDGPDLYALVRQIPPDTLAADIRAECLDSIRADERAQPGDWLAVWGASSTSANLALQLAALAGLRTLAVADTAKHGLTLAANLPARLRPRLLVDSHEPRRAVAVLRANTSNNSNRSTASSSSSSYSSSSSSSSSSRAAGTTTTTAAAAGDADADVKRPAGEKQLRFGLDTRGAESAGWLARALSPGVAVVSAEKGDGGEAEGKAWDGGVGDGVDGVDGDGDGKGGAPPPSPPATPRSSALLSAHLVGLTGLPKPGAGAVPEGVVCHTVPIKLFHEVPAVGEALVAWLERLLARGLVTPPPIIDVEQGLGSVNRGLDRMRKGEISGGKLVVRVD</sequence>
<evidence type="ECO:0000256" key="1">
    <source>
        <dbReference type="SAM" id="MobiDB-lite"/>
    </source>
</evidence>
<dbReference type="InterPro" id="IPR011032">
    <property type="entry name" value="GroES-like_sf"/>
</dbReference>
<feature type="compositionally biased region" description="Low complexity" evidence="1">
    <location>
        <begin position="391"/>
        <end position="434"/>
    </location>
</feature>
<dbReference type="PANTHER" id="PTHR43482:SF2">
    <property type="entry name" value="ZINC-BINDING DEHYDROGENASE FAMILY, PUTATIVE (AFU_ORTHOLOGUE AFUA_3G15030)-RELATED"/>
    <property type="match status" value="1"/>
</dbReference>
<reference evidence="3 4" key="1">
    <citation type="submission" date="2018-04" db="EMBL/GenBank/DDBJ databases">
        <authorList>
            <person name="Huttner S."/>
            <person name="Dainat J."/>
        </authorList>
    </citation>
    <scope>NUCLEOTIDE SEQUENCE [LARGE SCALE GENOMIC DNA]</scope>
</reference>
<dbReference type="PANTHER" id="PTHR43482">
    <property type="entry name" value="PROTEIN AST1-RELATED"/>
    <property type="match status" value="1"/>
</dbReference>
<protein>
    <submittedName>
        <fullName evidence="3">8ab1ba10-45ee-4f2b-939b-24e87a13223c</fullName>
    </submittedName>
</protein>
<name>A0A3S4F4G4_9PEZI</name>
<feature type="domain" description="Alcohol dehydrogenase-like N-terminal" evidence="2">
    <location>
        <begin position="164"/>
        <end position="251"/>
    </location>
</feature>
<dbReference type="InterPro" id="IPR052585">
    <property type="entry name" value="Lipid_raft_assoc_Zn_ADH"/>
</dbReference>
<feature type="region of interest" description="Disordered" evidence="1">
    <location>
        <begin position="389"/>
        <end position="442"/>
    </location>
</feature>
<dbReference type="Gene3D" id="3.90.180.10">
    <property type="entry name" value="Medium-chain alcohol dehydrogenases, catalytic domain"/>
    <property type="match status" value="2"/>
</dbReference>
<organism evidence="3 4">
    <name type="scientific">Thermothielavioides terrestris</name>
    <dbReference type="NCBI Taxonomy" id="2587410"/>
    <lineage>
        <taxon>Eukaryota</taxon>
        <taxon>Fungi</taxon>
        <taxon>Dikarya</taxon>
        <taxon>Ascomycota</taxon>
        <taxon>Pezizomycotina</taxon>
        <taxon>Sordariomycetes</taxon>
        <taxon>Sordariomycetidae</taxon>
        <taxon>Sordariales</taxon>
        <taxon>Chaetomiaceae</taxon>
        <taxon>Thermothielavioides</taxon>
    </lineage>
</organism>
<evidence type="ECO:0000313" key="4">
    <source>
        <dbReference type="Proteomes" id="UP000289323"/>
    </source>
</evidence>
<accession>A0A3S4F4G4</accession>
<evidence type="ECO:0000313" key="3">
    <source>
        <dbReference type="EMBL" id="SPQ24296.1"/>
    </source>
</evidence>
<dbReference type="AlphaFoldDB" id="A0A3S4F4G4"/>